<accession>A0A9N9RLK9</accession>
<feature type="signal peptide" evidence="1">
    <location>
        <begin position="1"/>
        <end position="18"/>
    </location>
</feature>
<reference evidence="2" key="2">
    <citation type="submission" date="2022-10" db="EMBL/GenBank/DDBJ databases">
        <authorList>
            <consortium name="ENA_rothamsted_submissions"/>
            <consortium name="culmorum"/>
            <person name="King R."/>
        </authorList>
    </citation>
    <scope>NUCLEOTIDE SEQUENCE</scope>
</reference>
<dbReference type="EMBL" id="OU895877">
    <property type="protein sequence ID" value="CAG9798708.1"/>
    <property type="molecule type" value="Genomic_DNA"/>
</dbReference>
<evidence type="ECO:0000313" key="3">
    <source>
        <dbReference type="Proteomes" id="UP001153620"/>
    </source>
</evidence>
<dbReference type="GO" id="GO:0006629">
    <property type="term" value="P:lipid metabolic process"/>
    <property type="evidence" value="ECO:0007669"/>
    <property type="project" value="TreeGrafter"/>
</dbReference>
<evidence type="ECO:0000256" key="1">
    <source>
        <dbReference type="SAM" id="SignalP"/>
    </source>
</evidence>
<dbReference type="GO" id="GO:0000302">
    <property type="term" value="P:response to reactive oxygen species"/>
    <property type="evidence" value="ECO:0007669"/>
    <property type="project" value="TreeGrafter"/>
</dbReference>
<keyword evidence="1" id="KW-0732">Signal</keyword>
<proteinExistence type="predicted"/>
<dbReference type="PANTHER" id="PTHR10612">
    <property type="entry name" value="APOLIPOPROTEIN D"/>
    <property type="match status" value="1"/>
</dbReference>
<dbReference type="PANTHER" id="PTHR10612:SF34">
    <property type="entry name" value="APOLIPOPROTEIN D"/>
    <property type="match status" value="1"/>
</dbReference>
<reference evidence="2" key="1">
    <citation type="submission" date="2022-01" db="EMBL/GenBank/DDBJ databases">
        <authorList>
            <person name="King R."/>
        </authorList>
    </citation>
    <scope>NUCLEOTIDE SEQUENCE</scope>
</reference>
<sequence length="180" mass="20508">MKRVIFLVCSLFIVGSLADGVPGKCPQIDTVKDFKPEKMAGKWHSIYETGKESSCVCYEFEPISPNFFLGYFYHLKQTISLAPKNTEDFNEGFVVSSKFIPAMDKMSMFTFATDYENYAGMFTCKEVGDVHFPHVAFWSRDHTMTDERMLELKDMMAKYEGVDLSGLKAVNHSECDHGDK</sequence>
<protein>
    <submittedName>
        <fullName evidence="2">Uncharacterized protein</fullName>
    </submittedName>
</protein>
<dbReference type="GO" id="GO:0005737">
    <property type="term" value="C:cytoplasm"/>
    <property type="evidence" value="ECO:0007669"/>
    <property type="project" value="TreeGrafter"/>
</dbReference>
<organism evidence="2 3">
    <name type="scientific">Chironomus riparius</name>
    <dbReference type="NCBI Taxonomy" id="315576"/>
    <lineage>
        <taxon>Eukaryota</taxon>
        <taxon>Metazoa</taxon>
        <taxon>Ecdysozoa</taxon>
        <taxon>Arthropoda</taxon>
        <taxon>Hexapoda</taxon>
        <taxon>Insecta</taxon>
        <taxon>Pterygota</taxon>
        <taxon>Neoptera</taxon>
        <taxon>Endopterygota</taxon>
        <taxon>Diptera</taxon>
        <taxon>Nematocera</taxon>
        <taxon>Chironomoidea</taxon>
        <taxon>Chironomidae</taxon>
        <taxon>Chironominae</taxon>
        <taxon>Chironomus</taxon>
    </lineage>
</organism>
<dbReference type="Gene3D" id="2.40.128.20">
    <property type="match status" value="1"/>
</dbReference>
<dbReference type="OrthoDB" id="565904at2759"/>
<evidence type="ECO:0000313" key="2">
    <source>
        <dbReference type="EMBL" id="CAG9798708.1"/>
    </source>
</evidence>
<dbReference type="AlphaFoldDB" id="A0A9N9RLK9"/>
<keyword evidence="3" id="KW-1185">Reference proteome</keyword>
<dbReference type="SUPFAM" id="SSF50814">
    <property type="entry name" value="Lipocalins"/>
    <property type="match status" value="1"/>
</dbReference>
<dbReference type="InterPro" id="IPR012674">
    <property type="entry name" value="Calycin"/>
</dbReference>
<name>A0A9N9RLK9_9DIPT</name>
<dbReference type="Proteomes" id="UP001153620">
    <property type="component" value="Chromosome 1"/>
</dbReference>
<feature type="chain" id="PRO_5040494991" evidence="1">
    <location>
        <begin position="19"/>
        <end position="180"/>
    </location>
</feature>
<gene>
    <name evidence="2" type="ORF">CHIRRI_LOCUS1690</name>
</gene>